<dbReference type="GO" id="GO:0008270">
    <property type="term" value="F:zinc ion binding"/>
    <property type="evidence" value="ECO:0007669"/>
    <property type="project" value="UniProtKB-KW"/>
</dbReference>
<feature type="domain" description="FHA" evidence="8">
    <location>
        <begin position="297"/>
        <end position="363"/>
    </location>
</feature>
<dbReference type="FunFam" id="3.30.40.10:FF:000646">
    <property type="entry name" value="Unplaced genomic scaffold supercont1.3, whole genome shotgun sequence"/>
    <property type="match status" value="1"/>
</dbReference>
<dbReference type="EMBL" id="KV700129">
    <property type="protein sequence ID" value="OCF32651.1"/>
    <property type="molecule type" value="Genomic_DNA"/>
</dbReference>
<dbReference type="SMART" id="SM00184">
    <property type="entry name" value="RING"/>
    <property type="match status" value="1"/>
</dbReference>
<feature type="domain" description="RING-type" evidence="9">
    <location>
        <begin position="453"/>
        <end position="497"/>
    </location>
</feature>
<dbReference type="GO" id="GO:0061630">
    <property type="term" value="F:ubiquitin protein ligase activity"/>
    <property type="evidence" value="ECO:0007669"/>
    <property type="project" value="TreeGrafter"/>
</dbReference>
<dbReference type="Pfam" id="PF17123">
    <property type="entry name" value="zf-RING_11"/>
    <property type="match status" value="1"/>
</dbReference>
<feature type="compositionally biased region" description="Basic and acidic residues" evidence="7">
    <location>
        <begin position="745"/>
        <end position="755"/>
    </location>
</feature>
<feature type="region of interest" description="Disordered" evidence="7">
    <location>
        <begin position="730"/>
        <end position="755"/>
    </location>
</feature>
<keyword evidence="11" id="KW-1185">Reference proteome</keyword>
<feature type="compositionally biased region" description="Low complexity" evidence="7">
    <location>
        <begin position="77"/>
        <end position="87"/>
    </location>
</feature>
<reference evidence="10 11" key="1">
    <citation type="submission" date="2013-07" db="EMBL/GenBank/DDBJ databases">
        <title>The Genome Sequence of Cryptococcus heveanensis BCC8398.</title>
        <authorList>
            <consortium name="The Broad Institute Genome Sequencing Platform"/>
            <person name="Cuomo C."/>
            <person name="Litvintseva A."/>
            <person name="Chen Y."/>
            <person name="Heitman J."/>
            <person name="Sun S."/>
            <person name="Springer D."/>
            <person name="Dromer F."/>
            <person name="Young S.K."/>
            <person name="Zeng Q."/>
            <person name="Gargeya S."/>
            <person name="Fitzgerald M."/>
            <person name="Abouelleil A."/>
            <person name="Alvarado L."/>
            <person name="Berlin A.M."/>
            <person name="Chapman S.B."/>
            <person name="Dewar J."/>
            <person name="Goldberg J."/>
            <person name="Griggs A."/>
            <person name="Gujja S."/>
            <person name="Hansen M."/>
            <person name="Howarth C."/>
            <person name="Imamovic A."/>
            <person name="Larimer J."/>
            <person name="McCowan C."/>
            <person name="Murphy C."/>
            <person name="Pearson M."/>
            <person name="Priest M."/>
            <person name="Roberts A."/>
            <person name="Saif S."/>
            <person name="Shea T."/>
            <person name="Sykes S."/>
            <person name="Wortman J."/>
            <person name="Nusbaum C."/>
            <person name="Birren B."/>
        </authorList>
    </citation>
    <scope>NUCLEOTIDE SEQUENCE [LARGE SCALE GENOMIC DNA]</scope>
    <source>
        <strain evidence="10 11">BCC8398</strain>
    </source>
</reference>
<dbReference type="Proteomes" id="UP000092666">
    <property type="component" value="Unassembled WGS sequence"/>
</dbReference>
<dbReference type="GO" id="GO:0000151">
    <property type="term" value="C:ubiquitin ligase complex"/>
    <property type="evidence" value="ECO:0007669"/>
    <property type="project" value="TreeGrafter"/>
</dbReference>
<dbReference type="Pfam" id="PF00498">
    <property type="entry name" value="FHA"/>
    <property type="match status" value="1"/>
</dbReference>
<reference evidence="11" key="2">
    <citation type="submission" date="2013-12" db="EMBL/GenBank/DDBJ databases">
        <title>Evolution of pathogenesis and genome organization in the Tremellales.</title>
        <authorList>
            <person name="Cuomo C."/>
            <person name="Litvintseva A."/>
            <person name="Heitman J."/>
            <person name="Chen Y."/>
            <person name="Sun S."/>
            <person name="Springer D."/>
            <person name="Dromer F."/>
            <person name="Young S."/>
            <person name="Zeng Q."/>
            <person name="Chapman S."/>
            <person name="Gujja S."/>
            <person name="Saif S."/>
            <person name="Birren B."/>
        </authorList>
    </citation>
    <scope>NUCLEOTIDE SEQUENCE [LARGE SCALE GENOMIC DNA]</scope>
    <source>
        <strain evidence="11">BCC8398</strain>
    </source>
</reference>
<dbReference type="AlphaFoldDB" id="A0A1B9GNR9"/>
<keyword evidence="5" id="KW-0862">Zinc</keyword>
<evidence type="ECO:0000256" key="5">
    <source>
        <dbReference type="ARBA" id="ARBA00022833"/>
    </source>
</evidence>
<name>A0A1B9GNR9_9TREE</name>
<feature type="compositionally biased region" description="Low complexity" evidence="7">
    <location>
        <begin position="99"/>
        <end position="109"/>
    </location>
</feature>
<evidence type="ECO:0000313" key="11">
    <source>
        <dbReference type="Proteomes" id="UP000092666"/>
    </source>
</evidence>
<evidence type="ECO:0000256" key="2">
    <source>
        <dbReference type="ARBA" id="ARBA00022723"/>
    </source>
</evidence>
<feature type="compositionally biased region" description="Gly residues" evidence="7">
    <location>
        <begin position="110"/>
        <end position="123"/>
    </location>
</feature>
<accession>A0A1B9GNR9</accession>
<evidence type="ECO:0000259" key="8">
    <source>
        <dbReference type="PROSITE" id="PS50006"/>
    </source>
</evidence>
<keyword evidence="1" id="KW-0808">Transferase</keyword>
<dbReference type="SUPFAM" id="SSF57850">
    <property type="entry name" value="RING/U-box"/>
    <property type="match status" value="1"/>
</dbReference>
<dbReference type="GO" id="GO:0005829">
    <property type="term" value="C:cytosol"/>
    <property type="evidence" value="ECO:0007669"/>
    <property type="project" value="TreeGrafter"/>
</dbReference>
<proteinExistence type="predicted"/>
<evidence type="ECO:0000256" key="4">
    <source>
        <dbReference type="ARBA" id="ARBA00022786"/>
    </source>
</evidence>
<dbReference type="STRING" id="1296120.A0A1B9GNR9"/>
<dbReference type="SUPFAM" id="SSF49879">
    <property type="entry name" value="SMAD/FHA domain"/>
    <property type="match status" value="1"/>
</dbReference>
<feature type="region of interest" description="Disordered" evidence="7">
    <location>
        <begin position="577"/>
        <end position="600"/>
    </location>
</feature>
<dbReference type="OrthoDB" id="687730at2759"/>
<feature type="compositionally biased region" description="Low complexity" evidence="7">
    <location>
        <begin position="42"/>
        <end position="55"/>
    </location>
</feature>
<dbReference type="Gene3D" id="2.60.200.20">
    <property type="match status" value="1"/>
</dbReference>
<organism evidence="10 11">
    <name type="scientific">Kwoniella heveanensis BCC8398</name>
    <dbReference type="NCBI Taxonomy" id="1296120"/>
    <lineage>
        <taxon>Eukaryota</taxon>
        <taxon>Fungi</taxon>
        <taxon>Dikarya</taxon>
        <taxon>Basidiomycota</taxon>
        <taxon>Agaricomycotina</taxon>
        <taxon>Tremellomycetes</taxon>
        <taxon>Tremellales</taxon>
        <taxon>Cryptococcaceae</taxon>
        <taxon>Kwoniella</taxon>
    </lineage>
</organism>
<evidence type="ECO:0000256" key="7">
    <source>
        <dbReference type="SAM" id="MobiDB-lite"/>
    </source>
</evidence>
<dbReference type="PANTHER" id="PTHR15067:SF7">
    <property type="entry name" value="E3 UBIQUITIN-PROTEIN LIGASE DMA1-RELATED"/>
    <property type="match status" value="1"/>
</dbReference>
<gene>
    <name evidence="10" type="ORF">I316_05572</name>
</gene>
<feature type="compositionally biased region" description="Low complexity" evidence="7">
    <location>
        <begin position="1"/>
        <end position="10"/>
    </location>
</feature>
<dbReference type="GO" id="GO:0032153">
    <property type="term" value="C:cell division site"/>
    <property type="evidence" value="ECO:0007669"/>
    <property type="project" value="TreeGrafter"/>
</dbReference>
<dbReference type="GO" id="GO:0016567">
    <property type="term" value="P:protein ubiquitination"/>
    <property type="evidence" value="ECO:0007669"/>
    <property type="project" value="TreeGrafter"/>
</dbReference>
<dbReference type="PROSITE" id="PS50006">
    <property type="entry name" value="FHA_DOMAIN"/>
    <property type="match status" value="1"/>
</dbReference>
<evidence type="ECO:0000256" key="3">
    <source>
        <dbReference type="ARBA" id="ARBA00022771"/>
    </source>
</evidence>
<feature type="region of interest" description="Disordered" evidence="7">
    <location>
        <begin position="1"/>
        <end position="166"/>
    </location>
</feature>
<evidence type="ECO:0008006" key="12">
    <source>
        <dbReference type="Google" id="ProtNLM"/>
    </source>
</evidence>
<evidence type="ECO:0000313" key="10">
    <source>
        <dbReference type="EMBL" id="OCF32651.1"/>
    </source>
</evidence>
<feature type="compositionally biased region" description="Low complexity" evidence="7">
    <location>
        <begin position="534"/>
        <end position="555"/>
    </location>
</feature>
<dbReference type="Gene3D" id="3.30.40.10">
    <property type="entry name" value="Zinc/RING finger domain, C3HC4 (zinc finger)"/>
    <property type="match status" value="1"/>
</dbReference>
<evidence type="ECO:0000259" key="9">
    <source>
        <dbReference type="PROSITE" id="PS50089"/>
    </source>
</evidence>
<dbReference type="InterPro" id="IPR008984">
    <property type="entry name" value="SMAD_FHA_dom_sf"/>
</dbReference>
<dbReference type="PANTHER" id="PTHR15067">
    <property type="entry name" value="E3 UBIQUITIN-PROTEIN LIGASE RNF8"/>
    <property type="match status" value="1"/>
</dbReference>
<feature type="region of interest" description="Disordered" evidence="7">
    <location>
        <begin position="525"/>
        <end position="561"/>
    </location>
</feature>
<dbReference type="GO" id="GO:0006511">
    <property type="term" value="P:ubiquitin-dependent protein catabolic process"/>
    <property type="evidence" value="ECO:0007669"/>
    <property type="project" value="TreeGrafter"/>
</dbReference>
<evidence type="ECO:0000256" key="6">
    <source>
        <dbReference type="PROSITE-ProRule" id="PRU00175"/>
    </source>
</evidence>
<feature type="region of interest" description="Disordered" evidence="7">
    <location>
        <begin position="653"/>
        <end position="694"/>
    </location>
</feature>
<keyword evidence="2" id="KW-0479">Metal-binding</keyword>
<feature type="compositionally biased region" description="Low complexity" evidence="7">
    <location>
        <begin position="144"/>
        <end position="164"/>
    </location>
</feature>
<protein>
    <recommendedName>
        <fullName evidence="12">Cytoplasmic protein</fullName>
    </recommendedName>
</protein>
<dbReference type="InterPro" id="IPR013083">
    <property type="entry name" value="Znf_RING/FYVE/PHD"/>
</dbReference>
<feature type="compositionally biased region" description="Gly residues" evidence="7">
    <location>
        <begin position="11"/>
        <end position="20"/>
    </location>
</feature>
<dbReference type="PROSITE" id="PS50089">
    <property type="entry name" value="ZF_RING_2"/>
    <property type="match status" value="1"/>
</dbReference>
<keyword evidence="3 6" id="KW-0863">Zinc-finger</keyword>
<sequence length="755" mass="76354">MQMSRPSTGNSGTGPGGGGARPTHIALPAGHFQSGGSPLQTPTPLAGGAASPASPRHSFLGFMRGRGRSNTLSNVNSAAAGAPSSPSLERGNPLTAPASRGGSSREGSTGPHGGGGGGAGREGNAGASTTAAGTVTRSISTPLSGGLSAPSTAATATGTPAPRSGPGGGVGLNINNPVPVILPAAAQGSSLASTSTSQTPSKTYRIRLVPHLESQRSLAFDPVVRELVPIVVPPGVQPAIAAQSFIGAGPTVNGRLPALILKIGRFTDKSNPPALPIPGDSSASGTAGSSTIGPNGIVNGNGAGPSASLAIAGGGGDVTSGKAAFKSKVVSRSHAEIWCEPGGKFYIRDTASSSGTFLNHIRLSSPNTESRPTMLNDGDVLQLGVDYQGGTEEMFRCVKMRVEVGREWQRGANEFNTNALKQLKALGGAPESKSKSSAEATPSKKAKASVTDCCICLFSVTVCQSLFIAPCSHVFHYKCIRPLLLQHHPGFSCPLCRTFANLEEDVETEDAWEIASRRASIISRKPSNHSIRLPSASQADPAPSSPGAGPSGQPSTGISLGVSGAAASVDELLAAPSAEGGEASTAEDEDQTNGTGRGMIGSSALLRQTTAVAHPASGVAGETGDVTVDVPSMVREDEDEDIEGADRFLTAETNASNSPGLHHENQPTSVPVPIGTLSLRDGNGHDHGQGNSDFDVATPMNEHFLSTLVGGAVGAAPGIDQRLALAEEIGSSDHGHAETNGNSNEARREADMVYT</sequence>
<dbReference type="FunFam" id="2.60.200.20:FF:000044">
    <property type="entry name" value="Chromosome 8, whole genome shotgun sequence"/>
    <property type="match status" value="1"/>
</dbReference>
<dbReference type="InterPro" id="IPR000253">
    <property type="entry name" value="FHA_dom"/>
</dbReference>
<evidence type="ECO:0000256" key="1">
    <source>
        <dbReference type="ARBA" id="ARBA00022679"/>
    </source>
</evidence>
<feature type="compositionally biased region" description="Low complexity" evidence="7">
    <location>
        <begin position="124"/>
        <end position="136"/>
    </location>
</feature>
<keyword evidence="4" id="KW-0833">Ubl conjugation pathway</keyword>
<dbReference type="InterPro" id="IPR001841">
    <property type="entry name" value="Znf_RING"/>
</dbReference>